<dbReference type="InterPro" id="IPR050688">
    <property type="entry name" value="Zinc_finger/UBP_domain"/>
</dbReference>
<dbReference type="SMART" id="SM00355">
    <property type="entry name" value="ZnF_C2H2"/>
    <property type="match status" value="24"/>
</dbReference>
<feature type="domain" description="C2H2-type" evidence="7">
    <location>
        <begin position="1138"/>
        <end position="1165"/>
    </location>
</feature>
<evidence type="ECO:0000256" key="1">
    <source>
        <dbReference type="ARBA" id="ARBA00022723"/>
    </source>
</evidence>
<gene>
    <name evidence="8" type="ORF">PV328_003313</name>
</gene>
<sequence>MSELSPILRALRPRTLHKRNSSQKQEQADATESEEADGGTSQLDDTEALKDDSNDDINNETKDDNHNDNGDVEADGNGDGDEDDDGEDDGDDDDDDDDDEPRLTIKEEPEDNIPDDDVMCDRKYECQSCTPILEFPTLVEYLQHLKDKHQQKAKCHECPHCNFICQHPKRLTRHIATSHKNKIQDDASVSESGEYNRCSMCSFIAIDQADLSEHNKFHHLKRRFFRCTKCSYMTHVRARYTKHVKYHSMPMIKCDDCDFRTPYKWNLDRHTRNHGGGGAFQCRACNFTADIRQSLTVHETNHHEPPLGQLIKKVNNSQDRKQRTGVKRYNQVGASDFRDIPKVSESSIFTNPSKSPMQIDIIENSIDDSNAIAGAECIALKCEEKGCQFITAWDSEMQRHLMESHAPSQSPNKSRKPMPMLIPLSPESKANNAVANESPPSTLLKVPRVRVRPELAKIARDTEIAKLYNNREAGNMKREAGATNSFKKRNASFFDKIKERLMTTNANTGSSQVSVSNMEDLKCWCTFEANSMEELSRHRMTHHTALSVSVGVSRCPKCRRRCKSSTDLQVHMQLCQVSNDYLMVNNSSQESTANSANYVTVPHNGDFEFSFQGDWDGSPTVGGPNSSGSSVDGTINSSTRRVFKCPHCPFWASTASRFHVHIVGHLNKKPFECSLCQYRSNWRWDITKHIKLKAARDPAHLAARVLMTDETGRRNYSKYNKYLAQMDQQSMDNPTNEDCNSGEIRSNEPPKKVIIMNDSKNYPAPPSLTPAPINNRNIMDSSSISKSLPPLQAARSQGQSLLKTNSSNNGPSVAISVYSSNASTTASTSALPEETKRTLWKCKRCNFRDANKDTVLLHVKSHYEVIDQACTNERSNAYVCDDCPFIAVDSSSLALHKVHHRKNLKAIFKCYRCPYYVSTKAEFLEHARLHGEELATVHQSTTNTDPLAITLKPPNQSTSNDHIKTNVSLEEVTHIQSGNSQLNATTTNENSSNNNNKNNNNTAAPPLLLDTRALPDTPLVWVSRPNGTFAKMLKCRHCPHVSSRRAEVRDHETMHSNASSSDVDLLIACPDCSFSCNKREIMDAHAEMHNGSLGTVHCLVDDNRTDAQQLDDLTTLLGLSKTPILGPEPDLRDSRLVHYCGKCPARFLCEKELRIHLRYHSTELAYSCEWCSYAARQPAHLLAHQKAHSNEYQERSRYLLAIYGHSQRYPPPRTACVETSNPNNTKNIGWIVVELSSNPANNFQNDPDDEQKAANQVFTCTKCPARYFKLDALEYHMTLHGSNNRFKCTECDYSSKTAQNLMKHQVVHRRHTEASEPVVNSRLQPPSDPQFDTFMRGNPNFVYQNYVRNGRIKEKRYKCQKCPSAFEKREQFRVHLTLHGAKQRYRCDTCDYSVKYYANYVQHLKKHQVNAHAQVSRRQSETSIINGDEVIDNNDRNIVNVTKTRRKSTISSATNGGLNVLSSFNSSTMSSISNQDKQSILLMQKKGTNMIMQSETNVKILRCHECPFSATDKDMMDAHKRRHGLERLTPPCPHCNYVPRKDENIGDHVRLHFTRLYKPESYLVVELLSLTVKRINSNKKDDKQKDSELLFSECADGKYLPVTNASSLPISATNGNGFQEKVTVDPSTGEATHRFNL</sequence>
<dbReference type="SUPFAM" id="SSF57667">
    <property type="entry name" value="beta-beta-alpha zinc fingers"/>
    <property type="match status" value="5"/>
</dbReference>
<dbReference type="PANTHER" id="PTHR24403">
    <property type="entry name" value="ZINC FINGER PROTEIN"/>
    <property type="match status" value="1"/>
</dbReference>
<keyword evidence="1" id="KW-0479">Metal-binding</keyword>
<evidence type="ECO:0000256" key="4">
    <source>
        <dbReference type="ARBA" id="ARBA00022833"/>
    </source>
</evidence>
<feature type="region of interest" description="Disordered" evidence="6">
    <location>
        <begin position="761"/>
        <end position="807"/>
    </location>
</feature>
<organism evidence="8 9">
    <name type="scientific">Microctonus aethiopoides</name>
    <dbReference type="NCBI Taxonomy" id="144406"/>
    <lineage>
        <taxon>Eukaryota</taxon>
        <taxon>Metazoa</taxon>
        <taxon>Ecdysozoa</taxon>
        <taxon>Arthropoda</taxon>
        <taxon>Hexapoda</taxon>
        <taxon>Insecta</taxon>
        <taxon>Pterygota</taxon>
        <taxon>Neoptera</taxon>
        <taxon>Endopterygota</taxon>
        <taxon>Hymenoptera</taxon>
        <taxon>Apocrita</taxon>
        <taxon>Ichneumonoidea</taxon>
        <taxon>Braconidae</taxon>
        <taxon>Euphorinae</taxon>
        <taxon>Microctonus</taxon>
    </lineage>
</organism>
<feature type="compositionally biased region" description="Acidic residues" evidence="6">
    <location>
        <begin position="70"/>
        <end position="100"/>
    </location>
</feature>
<dbReference type="InterPro" id="IPR013087">
    <property type="entry name" value="Znf_C2H2_type"/>
</dbReference>
<evidence type="ECO:0000256" key="2">
    <source>
        <dbReference type="ARBA" id="ARBA00022737"/>
    </source>
</evidence>
<proteinExistence type="predicted"/>
<reference evidence="8" key="2">
    <citation type="submission" date="2023-03" db="EMBL/GenBank/DDBJ databases">
        <authorList>
            <person name="Inwood S.N."/>
            <person name="Skelly J.G."/>
            <person name="Guhlin J."/>
            <person name="Harrop T.W.R."/>
            <person name="Goldson S.G."/>
            <person name="Dearden P.K."/>
        </authorList>
    </citation>
    <scope>NUCLEOTIDE SEQUENCE</scope>
    <source>
        <strain evidence="8">Irish</strain>
        <tissue evidence="8">Whole body</tissue>
    </source>
</reference>
<keyword evidence="9" id="KW-1185">Reference proteome</keyword>
<dbReference type="GO" id="GO:0005634">
    <property type="term" value="C:nucleus"/>
    <property type="evidence" value="ECO:0007669"/>
    <property type="project" value="TreeGrafter"/>
</dbReference>
<feature type="compositionally biased region" description="Basic residues" evidence="6">
    <location>
        <begin position="11"/>
        <end position="21"/>
    </location>
</feature>
<name>A0AA39KKF2_9HYME</name>
<dbReference type="FunFam" id="3.30.160.60:FF:000894">
    <property type="entry name" value="Uncharacterized protein, isoform C"/>
    <property type="match status" value="1"/>
</dbReference>
<feature type="compositionally biased region" description="Polar residues" evidence="6">
    <location>
        <begin position="772"/>
        <end position="786"/>
    </location>
</feature>
<evidence type="ECO:0000256" key="6">
    <source>
        <dbReference type="SAM" id="MobiDB-lite"/>
    </source>
</evidence>
<evidence type="ECO:0000259" key="7">
    <source>
        <dbReference type="PROSITE" id="PS50157"/>
    </source>
</evidence>
<feature type="compositionally biased region" description="Polar residues" evidence="6">
    <location>
        <begin position="794"/>
        <end position="807"/>
    </location>
</feature>
<keyword evidence="3 5" id="KW-0863">Zinc-finger</keyword>
<dbReference type="InterPro" id="IPR036236">
    <property type="entry name" value="Znf_C2H2_sf"/>
</dbReference>
<feature type="domain" description="C2H2-type" evidence="7">
    <location>
        <begin position="1286"/>
        <end position="1313"/>
    </location>
</feature>
<dbReference type="PROSITE" id="PS00028">
    <property type="entry name" value="ZINC_FINGER_C2H2_1"/>
    <property type="match status" value="7"/>
</dbReference>
<feature type="region of interest" description="Disordered" evidence="6">
    <location>
        <begin position="977"/>
        <end position="1004"/>
    </location>
</feature>
<dbReference type="Proteomes" id="UP001168990">
    <property type="component" value="Unassembled WGS sequence"/>
</dbReference>
<feature type="compositionally biased region" description="Low complexity" evidence="6">
    <location>
        <begin position="983"/>
        <end position="1004"/>
    </location>
</feature>
<evidence type="ECO:0000313" key="8">
    <source>
        <dbReference type="EMBL" id="KAK0164724.1"/>
    </source>
</evidence>
<keyword evidence="4" id="KW-0862">Zinc</keyword>
<dbReference type="Gene3D" id="3.30.160.60">
    <property type="entry name" value="Classic Zinc Finger"/>
    <property type="match status" value="6"/>
</dbReference>
<feature type="compositionally biased region" description="Basic and acidic residues" evidence="6">
    <location>
        <begin position="59"/>
        <end position="69"/>
    </location>
</feature>
<dbReference type="EMBL" id="JAQQBS010001422">
    <property type="protein sequence ID" value="KAK0164724.1"/>
    <property type="molecule type" value="Genomic_DNA"/>
</dbReference>
<feature type="domain" description="C2H2-type" evidence="7">
    <location>
        <begin position="1357"/>
        <end position="1384"/>
    </location>
</feature>
<dbReference type="PROSITE" id="PS50157">
    <property type="entry name" value="ZINC_FINGER_C2H2_2"/>
    <property type="match status" value="5"/>
</dbReference>
<dbReference type="GO" id="GO:0008270">
    <property type="term" value="F:zinc ion binding"/>
    <property type="evidence" value="ECO:0007669"/>
    <property type="project" value="UniProtKB-KW"/>
</dbReference>
<feature type="domain" description="C2H2-type" evidence="7">
    <location>
        <begin position="1166"/>
        <end position="1193"/>
    </location>
</feature>
<evidence type="ECO:0000256" key="3">
    <source>
        <dbReference type="ARBA" id="ARBA00022771"/>
    </source>
</evidence>
<evidence type="ECO:0000313" key="9">
    <source>
        <dbReference type="Proteomes" id="UP001168990"/>
    </source>
</evidence>
<feature type="domain" description="C2H2-type" evidence="7">
    <location>
        <begin position="908"/>
        <end position="935"/>
    </location>
</feature>
<comment type="caution">
    <text evidence="8">The sequence shown here is derived from an EMBL/GenBank/DDBJ whole genome shotgun (WGS) entry which is preliminary data.</text>
</comment>
<dbReference type="PANTHER" id="PTHR24403:SF67">
    <property type="entry name" value="FI01116P-RELATED"/>
    <property type="match status" value="1"/>
</dbReference>
<dbReference type="GO" id="GO:0045944">
    <property type="term" value="P:positive regulation of transcription by RNA polymerase II"/>
    <property type="evidence" value="ECO:0007669"/>
    <property type="project" value="TreeGrafter"/>
</dbReference>
<feature type="compositionally biased region" description="Acidic residues" evidence="6">
    <location>
        <begin position="108"/>
        <end position="117"/>
    </location>
</feature>
<accession>A0AA39KKF2</accession>
<feature type="region of interest" description="Disordered" evidence="6">
    <location>
        <begin position="401"/>
        <end position="420"/>
    </location>
</feature>
<evidence type="ECO:0000256" key="5">
    <source>
        <dbReference type="PROSITE-ProRule" id="PRU00042"/>
    </source>
</evidence>
<keyword evidence="2" id="KW-0677">Repeat</keyword>
<reference evidence="8" key="1">
    <citation type="journal article" date="2023" name="bioRxiv">
        <title>Scaffold-level genome assemblies of two parasitoid biocontrol wasps reveal the parthenogenesis mechanism and an associated novel virus.</title>
        <authorList>
            <person name="Inwood S."/>
            <person name="Skelly J."/>
            <person name="Guhlin J."/>
            <person name="Harrop T."/>
            <person name="Goldson S."/>
            <person name="Dearden P."/>
        </authorList>
    </citation>
    <scope>NUCLEOTIDE SEQUENCE</scope>
    <source>
        <strain evidence="8">Irish</strain>
        <tissue evidence="8">Whole body</tissue>
    </source>
</reference>
<protein>
    <recommendedName>
        <fullName evidence="7">C2H2-type domain-containing protein</fullName>
    </recommendedName>
</protein>
<feature type="region of interest" description="Disordered" evidence="6">
    <location>
        <begin position="1"/>
        <end position="117"/>
    </location>
</feature>